<dbReference type="SMART" id="SM00280">
    <property type="entry name" value="KAZAL"/>
    <property type="match status" value="1"/>
</dbReference>
<dbReference type="Gene3D" id="2.10.70.10">
    <property type="entry name" value="Complement Module, domain 1"/>
    <property type="match status" value="2"/>
</dbReference>
<evidence type="ECO:0000313" key="8">
    <source>
        <dbReference type="EMBL" id="CAB3991795.1"/>
    </source>
</evidence>
<dbReference type="InterPro" id="IPR036880">
    <property type="entry name" value="Kunitz_BPTI_sf"/>
</dbReference>
<comment type="subcellular location">
    <subcellularLocation>
        <location evidence="1">Secreted</location>
    </subcellularLocation>
</comment>
<dbReference type="InterPro" id="IPR002350">
    <property type="entry name" value="Kazal_dom"/>
</dbReference>
<keyword evidence="5" id="KW-0722">Serine protease inhibitor</keyword>
<reference evidence="8" key="1">
    <citation type="submission" date="2020-04" db="EMBL/GenBank/DDBJ databases">
        <authorList>
            <person name="Alioto T."/>
            <person name="Alioto T."/>
            <person name="Gomez Garrido J."/>
        </authorList>
    </citation>
    <scope>NUCLEOTIDE SEQUENCE</scope>
    <source>
        <strain evidence="8">A484AB</strain>
    </source>
</reference>
<evidence type="ECO:0000313" key="9">
    <source>
        <dbReference type="Proteomes" id="UP001152795"/>
    </source>
</evidence>
<dbReference type="Pfam" id="PF07648">
    <property type="entry name" value="Kazal_2"/>
    <property type="match status" value="1"/>
</dbReference>
<dbReference type="InterPro" id="IPR035976">
    <property type="entry name" value="Sushi/SCR/CCP_sf"/>
</dbReference>
<dbReference type="PANTHER" id="PTHR45938">
    <property type="entry name" value="ACP24A4-RELATED"/>
    <property type="match status" value="1"/>
</dbReference>
<comment type="caution">
    <text evidence="8">The sequence shown here is derived from an EMBL/GenBank/DDBJ whole genome shotgun (WGS) entry which is preliminary data.</text>
</comment>
<keyword evidence="2" id="KW-0964">Secreted</keyword>
<dbReference type="Gene3D" id="3.30.60.30">
    <property type="match status" value="1"/>
</dbReference>
<evidence type="ECO:0000256" key="6">
    <source>
        <dbReference type="ARBA" id="ARBA00023157"/>
    </source>
</evidence>
<keyword evidence="3" id="KW-0646">Protease inhibitor</keyword>
<dbReference type="InterPro" id="IPR036058">
    <property type="entry name" value="Kazal_dom_sf"/>
</dbReference>
<dbReference type="PROSITE" id="PS00280">
    <property type="entry name" value="BPTI_KUNITZ_1"/>
    <property type="match status" value="1"/>
</dbReference>
<evidence type="ECO:0000256" key="3">
    <source>
        <dbReference type="ARBA" id="ARBA00022690"/>
    </source>
</evidence>
<sequence length="335" mass="37487">MEYARRLVLMLVIVNALWCVGNALSPRGNASGVVFCADPGTPANARREDRLILFHPGMIVKYYCDFTYRLVGIRNRTCLANGSWSGVQPSCEKYMCDELDAFPPQNGKRFGKHFTIGSQLKFRCSSLYKLIGANMVTCLPDGQWSARSPKCEHRCKQVPCGVGTMCKMRNLLPTCVCRSNMECSSKWDPVCGSDGMSYNNECIMKATACRTRKNTRLVTHDRCLPGDRCSILPISKCRAAFDVYFYNVTAGKCQHMIAGGCHPSGWNGFFLEKDCQSYCAGDTCILKRDAGPCDGKVTRWYYDAKTQSCKTFKYGGCFGNSNNFRSMDDCKKRCV</sequence>
<dbReference type="Gene3D" id="4.10.410.10">
    <property type="entry name" value="Pancreatic trypsin inhibitor Kunitz domain"/>
    <property type="match status" value="2"/>
</dbReference>
<feature type="disulfide bond" evidence="7">
    <location>
        <begin position="64"/>
        <end position="91"/>
    </location>
</feature>
<dbReference type="Pfam" id="PF00014">
    <property type="entry name" value="Kunitz_BPTI"/>
    <property type="match status" value="2"/>
</dbReference>
<dbReference type="PROSITE" id="PS50279">
    <property type="entry name" value="BPTI_KUNITZ_2"/>
    <property type="match status" value="2"/>
</dbReference>
<dbReference type="EMBL" id="CACRXK020001918">
    <property type="protein sequence ID" value="CAB3991795.1"/>
    <property type="molecule type" value="Genomic_DNA"/>
</dbReference>
<dbReference type="InterPro" id="IPR020901">
    <property type="entry name" value="Prtase_inh_Kunz-CS"/>
</dbReference>
<protein>
    <submittedName>
        <fullName evidence="8">Tissue factor pathway inhibitor-like</fullName>
    </submittedName>
</protein>
<accession>A0A6S7GJJ3</accession>
<dbReference type="PROSITE" id="PS50923">
    <property type="entry name" value="SUSHI"/>
    <property type="match status" value="2"/>
</dbReference>
<dbReference type="Proteomes" id="UP001152795">
    <property type="component" value="Unassembled WGS sequence"/>
</dbReference>
<proteinExistence type="predicted"/>
<evidence type="ECO:0000256" key="4">
    <source>
        <dbReference type="ARBA" id="ARBA00022729"/>
    </source>
</evidence>
<dbReference type="CDD" id="cd00109">
    <property type="entry name" value="Kunitz-type"/>
    <property type="match status" value="1"/>
</dbReference>
<keyword evidence="7" id="KW-0768">Sushi</keyword>
<dbReference type="PANTHER" id="PTHR45938:SF11">
    <property type="entry name" value="WAP, KAZAL, IMMUNOGLOBULIN, KUNITZ AND NTR DOMAIN-CONTAINING PROTEIN 2-LIKE"/>
    <property type="match status" value="1"/>
</dbReference>
<dbReference type="PROSITE" id="PS51465">
    <property type="entry name" value="KAZAL_2"/>
    <property type="match status" value="1"/>
</dbReference>
<evidence type="ECO:0000256" key="7">
    <source>
        <dbReference type="PROSITE-ProRule" id="PRU00302"/>
    </source>
</evidence>
<keyword evidence="6 7" id="KW-1015">Disulfide bond</keyword>
<dbReference type="GO" id="GO:0048019">
    <property type="term" value="F:receptor antagonist activity"/>
    <property type="evidence" value="ECO:0007669"/>
    <property type="project" value="TreeGrafter"/>
</dbReference>
<gene>
    <name evidence="8" type="ORF">PACLA_8A045171</name>
</gene>
<dbReference type="SUPFAM" id="SSF57535">
    <property type="entry name" value="Complement control module/SCR domain"/>
    <property type="match status" value="2"/>
</dbReference>
<comment type="caution">
    <text evidence="7">Lacks conserved residue(s) required for the propagation of feature annotation.</text>
</comment>
<dbReference type="SUPFAM" id="SSF57362">
    <property type="entry name" value="BPTI-like"/>
    <property type="match status" value="2"/>
</dbReference>
<dbReference type="SMART" id="SM00131">
    <property type="entry name" value="KU"/>
    <property type="match status" value="2"/>
</dbReference>
<dbReference type="SMART" id="SM00032">
    <property type="entry name" value="CCP"/>
    <property type="match status" value="2"/>
</dbReference>
<dbReference type="GO" id="GO:0050431">
    <property type="term" value="F:transforming growth factor beta binding"/>
    <property type="evidence" value="ECO:0007669"/>
    <property type="project" value="TreeGrafter"/>
</dbReference>
<dbReference type="AlphaFoldDB" id="A0A6S7GJJ3"/>
<dbReference type="CDD" id="cd00033">
    <property type="entry name" value="CCP"/>
    <property type="match status" value="2"/>
</dbReference>
<dbReference type="Pfam" id="PF00084">
    <property type="entry name" value="Sushi"/>
    <property type="match status" value="2"/>
</dbReference>
<dbReference type="GO" id="GO:0005615">
    <property type="term" value="C:extracellular space"/>
    <property type="evidence" value="ECO:0007669"/>
    <property type="project" value="TreeGrafter"/>
</dbReference>
<dbReference type="OrthoDB" id="4473401at2759"/>
<keyword evidence="4" id="KW-0732">Signal</keyword>
<feature type="disulfide bond" evidence="7">
    <location>
        <begin position="124"/>
        <end position="151"/>
    </location>
</feature>
<evidence type="ECO:0000256" key="5">
    <source>
        <dbReference type="ARBA" id="ARBA00022900"/>
    </source>
</evidence>
<evidence type="ECO:0000256" key="2">
    <source>
        <dbReference type="ARBA" id="ARBA00022525"/>
    </source>
</evidence>
<dbReference type="InterPro" id="IPR002223">
    <property type="entry name" value="Kunitz_BPTI"/>
</dbReference>
<dbReference type="GO" id="GO:0004867">
    <property type="term" value="F:serine-type endopeptidase inhibitor activity"/>
    <property type="evidence" value="ECO:0007669"/>
    <property type="project" value="UniProtKB-KW"/>
</dbReference>
<dbReference type="PRINTS" id="PR00759">
    <property type="entry name" value="BASICPTASE"/>
</dbReference>
<name>A0A6S7GJJ3_PARCT</name>
<organism evidence="8 9">
    <name type="scientific">Paramuricea clavata</name>
    <name type="common">Red gorgonian</name>
    <name type="synonym">Violescent sea-whip</name>
    <dbReference type="NCBI Taxonomy" id="317549"/>
    <lineage>
        <taxon>Eukaryota</taxon>
        <taxon>Metazoa</taxon>
        <taxon>Cnidaria</taxon>
        <taxon>Anthozoa</taxon>
        <taxon>Octocorallia</taxon>
        <taxon>Malacalcyonacea</taxon>
        <taxon>Plexauridae</taxon>
        <taxon>Paramuricea</taxon>
    </lineage>
</organism>
<dbReference type="CDD" id="cd00104">
    <property type="entry name" value="KAZAL_FS"/>
    <property type="match status" value="1"/>
</dbReference>
<dbReference type="InterPro" id="IPR000436">
    <property type="entry name" value="Sushi_SCR_CCP_dom"/>
</dbReference>
<evidence type="ECO:0000256" key="1">
    <source>
        <dbReference type="ARBA" id="ARBA00004613"/>
    </source>
</evidence>
<keyword evidence="9" id="KW-1185">Reference proteome</keyword>
<dbReference type="SUPFAM" id="SSF100895">
    <property type="entry name" value="Kazal-type serine protease inhibitors"/>
    <property type="match status" value="1"/>
</dbReference>